<accession>A0ACB9YIW1</accession>
<evidence type="ECO:0000313" key="2">
    <source>
        <dbReference type="Proteomes" id="UP001497700"/>
    </source>
</evidence>
<proteinExistence type="predicted"/>
<dbReference type="EMBL" id="MU393640">
    <property type="protein sequence ID" value="KAI4859342.1"/>
    <property type="molecule type" value="Genomic_DNA"/>
</dbReference>
<keyword evidence="2" id="KW-1185">Reference proteome</keyword>
<organism evidence="1 2">
    <name type="scientific">Hypoxylon rubiginosum</name>
    <dbReference type="NCBI Taxonomy" id="110542"/>
    <lineage>
        <taxon>Eukaryota</taxon>
        <taxon>Fungi</taxon>
        <taxon>Dikarya</taxon>
        <taxon>Ascomycota</taxon>
        <taxon>Pezizomycotina</taxon>
        <taxon>Sordariomycetes</taxon>
        <taxon>Xylariomycetidae</taxon>
        <taxon>Xylariales</taxon>
        <taxon>Hypoxylaceae</taxon>
        <taxon>Hypoxylon</taxon>
    </lineage>
</organism>
<comment type="caution">
    <text evidence="1">The sequence shown here is derived from an EMBL/GenBank/DDBJ whole genome shotgun (WGS) entry which is preliminary data.</text>
</comment>
<reference evidence="1 2" key="1">
    <citation type="journal article" date="2022" name="New Phytol.">
        <title>Ecological generalism drives hyperdiversity of secondary metabolite gene clusters in xylarialean endophytes.</title>
        <authorList>
            <person name="Franco M.E.E."/>
            <person name="Wisecaver J.H."/>
            <person name="Arnold A.E."/>
            <person name="Ju Y.M."/>
            <person name="Slot J.C."/>
            <person name="Ahrendt S."/>
            <person name="Moore L.P."/>
            <person name="Eastman K.E."/>
            <person name="Scott K."/>
            <person name="Konkel Z."/>
            <person name="Mondo S.J."/>
            <person name="Kuo A."/>
            <person name="Hayes R.D."/>
            <person name="Haridas S."/>
            <person name="Andreopoulos B."/>
            <person name="Riley R."/>
            <person name="LaButti K."/>
            <person name="Pangilinan J."/>
            <person name="Lipzen A."/>
            <person name="Amirebrahimi M."/>
            <person name="Yan J."/>
            <person name="Adam C."/>
            <person name="Keymanesh K."/>
            <person name="Ng V."/>
            <person name="Louie K."/>
            <person name="Northen T."/>
            <person name="Drula E."/>
            <person name="Henrissat B."/>
            <person name="Hsieh H.M."/>
            <person name="Youens-Clark K."/>
            <person name="Lutzoni F."/>
            <person name="Miadlikowska J."/>
            <person name="Eastwood D.C."/>
            <person name="Hamelin R.C."/>
            <person name="Grigoriev I.V."/>
            <person name="U'Ren J.M."/>
        </authorList>
    </citation>
    <scope>NUCLEOTIDE SEQUENCE [LARGE SCALE GENOMIC DNA]</scope>
    <source>
        <strain evidence="1 2">CBS 119005</strain>
    </source>
</reference>
<keyword evidence="1" id="KW-0378">Hydrolase</keyword>
<evidence type="ECO:0000313" key="1">
    <source>
        <dbReference type="EMBL" id="KAI4859342.1"/>
    </source>
</evidence>
<dbReference type="Proteomes" id="UP001497700">
    <property type="component" value="Unassembled WGS sequence"/>
</dbReference>
<gene>
    <name evidence="1" type="ORF">F4820DRAFT_173439</name>
</gene>
<name>A0ACB9YIW1_9PEZI</name>
<protein>
    <submittedName>
        <fullName evidence="1">Glycoside hydrolase family 16 protein</fullName>
    </submittedName>
</protein>
<sequence>MLLKLLATSLAALAATGSAESAPGYSGFNLIWADTFDGGAGSSVNGNNWNVITGLKVNNEWQSYTTSSQNLQLSGGATVQIVPRKDSSGAWTSARVESKYTFTPPAGTRTMAEARLRFGDNAAANKQGIWPAFWLLGASVRNGVSWPGCGEIDIMETVNGQLTGHGTIHCDTYPGGACNEPNGIGGAVGIADQSWHAWRVVWDRRASTWTGETITWYLDGAQFFQVSGATVNNQGVWNTMAASPLYFILNVAVGGDWPGAPNSATLDGYGSMMEVAYVAQYLAS</sequence>